<dbReference type="Gene3D" id="1.20.120.330">
    <property type="entry name" value="Nucleotidyltransferases domain 2"/>
    <property type="match status" value="2"/>
</dbReference>
<evidence type="ECO:0000313" key="9">
    <source>
        <dbReference type="EMBL" id="HGU33907.1"/>
    </source>
</evidence>
<sequence length="971" mass="109980">MTCSAIDPLPDDLDPALANEVRRKTEDLIEAFSRSGVSFPNHPFVRNTLAAVFLASHFVSNACIREPLLLSDLVESGDLMTSYLPGRYHRLLSDRIWGVSTEAELSAVLRCFRKREMVRIAWRDIAGAADLIETMTDLTHLAEACLDLAIAVLYGWMCRDVGVPVGVDGSVQKLVVIGMGKLGAAELNFSSDIDLIFAYVQNGYTRSSNPSQPVSNEMFFQKLCRKLIGVFHAGDAEGPVFRIDLNLRPFGENGPLVMGFDAMEDYYQRQGREWERYAWIKARPVAGDILSGYRLLEMLRPFVYRRYLDYGVFDALREMKQRIAREVLRKGLSRNIKLGAGGIREIEFFGQVFQLIRGGVSAVFQTPSILVVLRLLAKHRMISEHVHRDLERAYRFLRMLEHRLQETLDRQIHVVPMEVLERKRLARSLGYRDEAAFDADLVTHTATVHRHFHTLLETALFDDVVAGSGWEAVAKSIWLEEAEPAAVDEALRNLGYTDTNRVRVVLSGIREDNAIRSLSLEGRKRLDRLMPLVIGYVAKAPEPELLLDRIGDMLRAIGRRSSYFALMAQNPHTLDQIIRLASASTLIVNLLARHPVLLDELLDTRLLYAPPRKAELQQEIRQKMLAASDQDIEQLIERLCIFKQSNVFRVAAADVTGVLPLMRVSDHLTEIAEVVIDEVLMLAWQAIAEKFGAPDTGKTPLVGKDFLVVGYGKLGGLELGYASDLDLVFLHGAQPGMTTGGRQSIDHAQFYMRLAQRIVYLLTTRTRAGQLYDADTRLRPDGESGILVSSMDGFLHYQMEKAWTWEHQALVRARPVSGDPVLADRFQDVRREILAKPRDPETLRRSVIHMRSRLLENHPRSDPEMFDLKNDRGGIIDIEFIVQYLLLLGSSRDSRLLEWSDNVRQLTTLIEAGIMAENHAYFLKEAYLTYRATMHQLSLQQKPPVVGAKRFESLRKGVLVMWKKVFRGKKG</sequence>
<dbReference type="FunFam" id="3.30.460.10:FF:000009">
    <property type="entry name" value="Bifunctional glutamine synthetase adenylyltransferase/adenylyl-removing enzyme"/>
    <property type="match status" value="1"/>
</dbReference>
<keyword evidence="5" id="KW-0460">Magnesium</keyword>
<reference evidence="9" key="1">
    <citation type="journal article" date="2020" name="mSystems">
        <title>Genome- and Community-Level Interaction Insights into Carbon Utilization and Element Cycling Functions of Hydrothermarchaeota in Hydrothermal Sediment.</title>
        <authorList>
            <person name="Zhou Z."/>
            <person name="Liu Y."/>
            <person name="Xu W."/>
            <person name="Pan J."/>
            <person name="Luo Z.H."/>
            <person name="Li M."/>
        </authorList>
    </citation>
    <scope>NUCLEOTIDE SEQUENCE [LARGE SCALE GENOMIC DNA]</scope>
    <source>
        <strain evidence="9">SpSt-477</strain>
    </source>
</reference>
<feature type="domain" description="Glutamate-ammonia ligase adenylyltransferase repeated" evidence="7">
    <location>
        <begin position="48"/>
        <end position="292"/>
    </location>
</feature>
<dbReference type="SUPFAM" id="SSF81593">
    <property type="entry name" value="Nucleotidyltransferase substrate binding subunit/domain"/>
    <property type="match status" value="2"/>
</dbReference>
<keyword evidence="2 9" id="KW-0548">Nucleotidyltransferase</keyword>
<evidence type="ECO:0000256" key="3">
    <source>
        <dbReference type="ARBA" id="ARBA00022741"/>
    </source>
</evidence>
<keyword evidence="1 9" id="KW-0808">Transferase</keyword>
<dbReference type="PANTHER" id="PTHR30621:SF0">
    <property type="entry name" value="BIFUNCTIONAL GLUTAMINE SYNTHETASE ADENYLYLTRANSFERASE_ADENYLYL-REMOVING ENZYME"/>
    <property type="match status" value="1"/>
</dbReference>
<keyword evidence="4" id="KW-0067">ATP-binding</keyword>
<dbReference type="GO" id="GO:0008882">
    <property type="term" value="F:[glutamate-ammonia-ligase] adenylyltransferase activity"/>
    <property type="evidence" value="ECO:0007669"/>
    <property type="project" value="UniProtKB-EC"/>
</dbReference>
<accession>A0A7C4RTT2</accession>
<keyword evidence="6" id="KW-0511">Multifunctional enzyme</keyword>
<keyword evidence="9" id="KW-0436">Ligase</keyword>
<dbReference type="GO" id="GO:0005829">
    <property type="term" value="C:cytosol"/>
    <property type="evidence" value="ECO:0007669"/>
    <property type="project" value="TreeGrafter"/>
</dbReference>
<dbReference type="Gene3D" id="1.20.120.1510">
    <property type="match status" value="1"/>
</dbReference>
<dbReference type="Pfam" id="PF08335">
    <property type="entry name" value="GlnD_UR_UTase"/>
    <property type="match status" value="2"/>
</dbReference>
<feature type="domain" description="PII-uridylyltransferase/Glutamine-synthetase adenylyltransferase" evidence="8">
    <location>
        <begin position="317"/>
        <end position="456"/>
    </location>
</feature>
<dbReference type="EMBL" id="DSUH01000320">
    <property type="protein sequence ID" value="HGU33907.1"/>
    <property type="molecule type" value="Genomic_DNA"/>
</dbReference>
<protein>
    <submittedName>
        <fullName evidence="9">Bifunctional [glutamate--ammonia ligase]-adenylyl-L-tyrosine phosphorylase/[glutamate--ammonia-ligase] adenylyltransferase</fullName>
        <ecNumber evidence="9">2.7.7.42</ecNumber>
        <ecNumber evidence="9">2.7.7.89</ecNumber>
    </submittedName>
</protein>
<dbReference type="InterPro" id="IPR043519">
    <property type="entry name" value="NT_sf"/>
</dbReference>
<dbReference type="InterPro" id="IPR005190">
    <property type="entry name" value="GlnE_rpt_dom"/>
</dbReference>
<dbReference type="GO" id="GO:0047388">
    <property type="term" value="F:[glutamine synthetase]-adenylyl-L-tyrosine phosphorylase activity"/>
    <property type="evidence" value="ECO:0007669"/>
    <property type="project" value="UniProtKB-EC"/>
</dbReference>
<proteinExistence type="inferred from homology"/>
<dbReference type="GO" id="GO:0005524">
    <property type="term" value="F:ATP binding"/>
    <property type="evidence" value="ECO:0007669"/>
    <property type="project" value="UniProtKB-KW"/>
</dbReference>
<evidence type="ECO:0000256" key="1">
    <source>
        <dbReference type="ARBA" id="ARBA00022679"/>
    </source>
</evidence>
<dbReference type="Pfam" id="PF03710">
    <property type="entry name" value="GlnE"/>
    <property type="match status" value="2"/>
</dbReference>
<evidence type="ECO:0000256" key="4">
    <source>
        <dbReference type="ARBA" id="ARBA00022840"/>
    </source>
</evidence>
<evidence type="ECO:0000256" key="5">
    <source>
        <dbReference type="ARBA" id="ARBA00022842"/>
    </source>
</evidence>
<dbReference type="FunFam" id="1.20.120.330:FF:000005">
    <property type="entry name" value="Bifunctional glutamine synthetase adenylyltransferase/adenylyl-removing enzyme"/>
    <property type="match status" value="1"/>
</dbReference>
<feature type="domain" description="Glutamate-ammonia ligase adenylyltransferase repeated" evidence="7">
    <location>
        <begin position="575"/>
        <end position="827"/>
    </location>
</feature>
<keyword evidence="3" id="KW-0547">Nucleotide-binding</keyword>
<dbReference type="InterPro" id="IPR013546">
    <property type="entry name" value="PII_UdlTrfase/GS_AdlTrfase"/>
</dbReference>
<dbReference type="HAMAP" id="MF_00802">
    <property type="entry name" value="GlnE"/>
    <property type="match status" value="1"/>
</dbReference>
<dbReference type="PANTHER" id="PTHR30621">
    <property type="entry name" value="GLUTAMINE SYNTHETASE ADENYLYLTRANSFERASE"/>
    <property type="match status" value="1"/>
</dbReference>
<dbReference type="EC" id="2.7.7.42" evidence="9"/>
<evidence type="ECO:0000256" key="6">
    <source>
        <dbReference type="ARBA" id="ARBA00023268"/>
    </source>
</evidence>
<evidence type="ECO:0000259" key="8">
    <source>
        <dbReference type="Pfam" id="PF08335"/>
    </source>
</evidence>
<gene>
    <name evidence="9" type="primary">glnE</name>
    <name evidence="9" type="ORF">ENS29_13825</name>
</gene>
<dbReference type="Gene3D" id="3.30.460.10">
    <property type="entry name" value="Beta Polymerase, domain 2"/>
    <property type="match status" value="2"/>
</dbReference>
<dbReference type="Gene3D" id="1.10.4050.10">
    <property type="entry name" value="Glutamine synthase adenylyltransferase GlnE"/>
    <property type="match status" value="1"/>
</dbReference>
<feature type="domain" description="PII-uridylyltransferase/Glutamine-synthetase adenylyltransferase" evidence="8">
    <location>
        <begin position="850"/>
        <end position="941"/>
    </location>
</feature>
<dbReference type="EC" id="2.7.7.89" evidence="9"/>
<name>A0A7C4RTT2_9BACT</name>
<dbReference type="AlphaFoldDB" id="A0A7C4RTT2"/>
<dbReference type="SUPFAM" id="SSF81301">
    <property type="entry name" value="Nucleotidyltransferase"/>
    <property type="match status" value="2"/>
</dbReference>
<dbReference type="GO" id="GO:0000820">
    <property type="term" value="P:regulation of glutamine family amino acid metabolic process"/>
    <property type="evidence" value="ECO:0007669"/>
    <property type="project" value="TreeGrafter"/>
</dbReference>
<comment type="caution">
    <text evidence="9">The sequence shown here is derived from an EMBL/GenBank/DDBJ whole genome shotgun (WGS) entry which is preliminary data.</text>
</comment>
<dbReference type="InterPro" id="IPR023057">
    <property type="entry name" value="GlnE"/>
</dbReference>
<dbReference type="GO" id="GO:0016874">
    <property type="term" value="F:ligase activity"/>
    <property type="evidence" value="ECO:0007669"/>
    <property type="project" value="UniProtKB-KW"/>
</dbReference>
<organism evidence="9">
    <name type="scientific">Desulfatirhabdium butyrativorans</name>
    <dbReference type="NCBI Taxonomy" id="340467"/>
    <lineage>
        <taxon>Bacteria</taxon>
        <taxon>Pseudomonadati</taxon>
        <taxon>Thermodesulfobacteriota</taxon>
        <taxon>Desulfobacteria</taxon>
        <taxon>Desulfobacterales</taxon>
        <taxon>Desulfatirhabdiaceae</taxon>
        <taxon>Desulfatirhabdium</taxon>
    </lineage>
</organism>
<evidence type="ECO:0000259" key="7">
    <source>
        <dbReference type="Pfam" id="PF03710"/>
    </source>
</evidence>
<evidence type="ECO:0000256" key="2">
    <source>
        <dbReference type="ARBA" id="ARBA00022695"/>
    </source>
</evidence>
<dbReference type="CDD" id="cd05401">
    <property type="entry name" value="NT_GlnE_GlnD_like"/>
    <property type="match status" value="2"/>
</dbReference>
<dbReference type="NCBIfam" id="NF008292">
    <property type="entry name" value="PRK11072.1"/>
    <property type="match status" value="1"/>
</dbReference>